<evidence type="ECO:0000313" key="5">
    <source>
        <dbReference type="EMBL" id="OGD03712.1"/>
    </source>
</evidence>
<dbReference type="PROSITE" id="PS50106">
    <property type="entry name" value="PDZ"/>
    <property type="match status" value="1"/>
</dbReference>
<evidence type="ECO:0000313" key="6">
    <source>
        <dbReference type="Proteomes" id="UP000177080"/>
    </source>
</evidence>
<dbReference type="Gene3D" id="2.30.42.10">
    <property type="match status" value="1"/>
</dbReference>
<protein>
    <recommendedName>
        <fullName evidence="4">PDZ domain-containing protein</fullName>
    </recommendedName>
</protein>
<gene>
    <name evidence="5" type="ORF">A2989_03460</name>
</gene>
<dbReference type="PRINTS" id="PR00834">
    <property type="entry name" value="PROTEASES2C"/>
</dbReference>
<dbReference type="InterPro" id="IPR051201">
    <property type="entry name" value="Chloro_Bact_Ser_Proteases"/>
</dbReference>
<reference evidence="5 6" key="1">
    <citation type="journal article" date="2016" name="Nat. Commun.">
        <title>Thousands of microbial genomes shed light on interconnected biogeochemical processes in an aquifer system.</title>
        <authorList>
            <person name="Anantharaman K."/>
            <person name="Brown C.T."/>
            <person name="Hug L.A."/>
            <person name="Sharon I."/>
            <person name="Castelle C.J."/>
            <person name="Probst A.J."/>
            <person name="Thomas B.C."/>
            <person name="Singh A."/>
            <person name="Wilkins M.J."/>
            <person name="Karaoz U."/>
            <person name="Brodie E.L."/>
            <person name="Williams K.H."/>
            <person name="Hubbard S.S."/>
            <person name="Banfield J.F."/>
        </authorList>
    </citation>
    <scope>NUCLEOTIDE SEQUENCE [LARGE SCALE GENOMIC DNA]</scope>
</reference>
<dbReference type="AlphaFoldDB" id="A0A1F4ZBR0"/>
<dbReference type="Pfam" id="PF13180">
    <property type="entry name" value="PDZ_2"/>
    <property type="match status" value="1"/>
</dbReference>
<dbReference type="STRING" id="1797259.A2989_03460"/>
<comment type="caution">
    <text evidence="5">The sequence shown here is derived from an EMBL/GenBank/DDBJ whole genome shotgun (WGS) entry which is preliminary data.</text>
</comment>
<keyword evidence="3" id="KW-0378">Hydrolase</keyword>
<dbReference type="Pfam" id="PF13365">
    <property type="entry name" value="Trypsin_2"/>
    <property type="match status" value="1"/>
</dbReference>
<sequence>MKTIDLRSFGVGALAAVVVVGSVVGGSVADRLGKMEWLDKFLPRQNNTQSSSLNSQRVLSEENVVIEVAEKVSPSVVTVGIKKTQTVRFMDPFGMFRRIPGGQPQERKIEQDIGTGFVISADGLIVTNKHVVDDSDAEYKIVTRDDKTYEVEKIYRDPVSDLAILKISPSAGSGFKPVEMGDSAKLKVGQFVVAIGTALGEFRHTVTTGVVSGLGRGITAGSPFEGSEKLDDVIQTDAAINPGNSGGPLLNSAGQVIGVNVAVSTQGQNIGFALPINVVKEAIENFNKTGQFSRPYLGVRYRMIDLKTALNNDVVQGAYVQEVIEDSPAARGGIEPGDIITKMGGEKIDGDDQNGLAKLISGHKVGDRVELEVWREGETNKLTVTLEEAK</sequence>
<dbReference type="GO" id="GO:0006508">
    <property type="term" value="P:proteolysis"/>
    <property type="evidence" value="ECO:0007669"/>
    <property type="project" value="UniProtKB-KW"/>
</dbReference>
<evidence type="ECO:0000256" key="3">
    <source>
        <dbReference type="ARBA" id="ARBA00022801"/>
    </source>
</evidence>
<keyword evidence="2" id="KW-0645">Protease</keyword>
<dbReference type="EMBL" id="MEXN01000005">
    <property type="protein sequence ID" value="OGD03712.1"/>
    <property type="molecule type" value="Genomic_DNA"/>
</dbReference>
<proteinExistence type="inferred from homology"/>
<dbReference type="InterPro" id="IPR043504">
    <property type="entry name" value="Peptidase_S1_PA_chymotrypsin"/>
</dbReference>
<dbReference type="Gene3D" id="2.40.10.10">
    <property type="entry name" value="Trypsin-like serine proteases"/>
    <property type="match status" value="2"/>
</dbReference>
<dbReference type="SUPFAM" id="SSF50494">
    <property type="entry name" value="Trypsin-like serine proteases"/>
    <property type="match status" value="1"/>
</dbReference>
<evidence type="ECO:0000256" key="2">
    <source>
        <dbReference type="ARBA" id="ARBA00022670"/>
    </source>
</evidence>
<dbReference type="InterPro" id="IPR001940">
    <property type="entry name" value="Peptidase_S1C"/>
</dbReference>
<dbReference type="PANTHER" id="PTHR43343">
    <property type="entry name" value="PEPTIDASE S12"/>
    <property type="match status" value="1"/>
</dbReference>
<dbReference type="InterPro" id="IPR036034">
    <property type="entry name" value="PDZ_sf"/>
</dbReference>
<comment type="similarity">
    <text evidence="1">Belongs to the peptidase S1C family.</text>
</comment>
<evidence type="ECO:0000259" key="4">
    <source>
        <dbReference type="PROSITE" id="PS50106"/>
    </source>
</evidence>
<dbReference type="SUPFAM" id="SSF50156">
    <property type="entry name" value="PDZ domain-like"/>
    <property type="match status" value="1"/>
</dbReference>
<accession>A0A1F4ZBR0</accession>
<feature type="domain" description="PDZ" evidence="4">
    <location>
        <begin position="275"/>
        <end position="350"/>
    </location>
</feature>
<dbReference type="InterPro" id="IPR009003">
    <property type="entry name" value="Peptidase_S1_PA"/>
</dbReference>
<dbReference type="GO" id="GO:0004252">
    <property type="term" value="F:serine-type endopeptidase activity"/>
    <property type="evidence" value="ECO:0007669"/>
    <property type="project" value="InterPro"/>
</dbReference>
<dbReference type="Proteomes" id="UP000177080">
    <property type="component" value="Unassembled WGS sequence"/>
</dbReference>
<name>A0A1F4ZBR0_9BACT</name>
<dbReference type="InterPro" id="IPR001478">
    <property type="entry name" value="PDZ"/>
</dbReference>
<evidence type="ECO:0000256" key="1">
    <source>
        <dbReference type="ARBA" id="ARBA00010541"/>
    </source>
</evidence>
<dbReference type="PANTHER" id="PTHR43343:SF3">
    <property type="entry name" value="PROTEASE DO-LIKE 8, CHLOROPLASTIC"/>
    <property type="match status" value="1"/>
</dbReference>
<organism evidence="5 6">
    <name type="scientific">Candidatus Amesbacteria bacterium RIFCSPLOWO2_01_FULL_48_25</name>
    <dbReference type="NCBI Taxonomy" id="1797259"/>
    <lineage>
        <taxon>Bacteria</taxon>
        <taxon>Candidatus Amesiibacteriota</taxon>
    </lineage>
</organism>
<dbReference type="SMART" id="SM00228">
    <property type="entry name" value="PDZ"/>
    <property type="match status" value="1"/>
</dbReference>